<dbReference type="InterPro" id="IPR003615">
    <property type="entry name" value="HNH_nuc"/>
</dbReference>
<feature type="compositionally biased region" description="Polar residues" evidence="1">
    <location>
        <begin position="338"/>
        <end position="349"/>
    </location>
</feature>
<organism evidence="3 4">
    <name type="scientific">Jiangella asiatica</name>
    <dbReference type="NCBI Taxonomy" id="2530372"/>
    <lineage>
        <taxon>Bacteria</taxon>
        <taxon>Bacillati</taxon>
        <taxon>Actinomycetota</taxon>
        <taxon>Actinomycetes</taxon>
        <taxon>Jiangellales</taxon>
        <taxon>Jiangellaceae</taxon>
        <taxon>Jiangella</taxon>
    </lineage>
</organism>
<feature type="domain" description="DUF222" evidence="2">
    <location>
        <begin position="119"/>
        <end position="317"/>
    </location>
</feature>
<comment type="caution">
    <text evidence="3">The sequence shown here is derived from an EMBL/GenBank/DDBJ whole genome shotgun (WGS) entry which is preliminary data.</text>
</comment>
<dbReference type="EMBL" id="SMKZ01000038">
    <property type="protein sequence ID" value="TDE01982.1"/>
    <property type="molecule type" value="Genomic_DNA"/>
</dbReference>
<reference evidence="3 4" key="1">
    <citation type="submission" date="2019-03" db="EMBL/GenBank/DDBJ databases">
        <title>Draft genome sequences of novel Actinobacteria.</title>
        <authorList>
            <person name="Sahin N."/>
            <person name="Ay H."/>
            <person name="Saygin H."/>
        </authorList>
    </citation>
    <scope>NUCLEOTIDE SEQUENCE [LARGE SCALE GENOMIC DNA]</scope>
    <source>
        <strain evidence="3 4">5K138</strain>
    </source>
</reference>
<dbReference type="CDD" id="cd00085">
    <property type="entry name" value="HNHc"/>
    <property type="match status" value="1"/>
</dbReference>
<evidence type="ECO:0000313" key="4">
    <source>
        <dbReference type="Proteomes" id="UP000294739"/>
    </source>
</evidence>
<dbReference type="InParanoid" id="A0A4R5CNI6"/>
<evidence type="ECO:0000313" key="3">
    <source>
        <dbReference type="EMBL" id="TDE01982.1"/>
    </source>
</evidence>
<feature type="region of interest" description="Disordered" evidence="1">
    <location>
        <begin position="519"/>
        <end position="571"/>
    </location>
</feature>
<sequence>MFEEGFLNAGTWVARDPRTGVWVSYEPWELPDDLPAAHGLVPDGFLDAELTALLDDGLRDDPAADGSFEAVAPGPELAVRLAAMDLSVTCTYDVVEAAAGWARLISWAQAGQARVLAELSTRPQLRPGRCGYRSVNPVTITAVEVAARTVTTTRQAENLVGHAVQLVEDFPATHLALAAGVIDERRAKVITGELGGQDRQVRRRVEAAVLPGASTMDTVALRRRITQLLHELAPVTTQQRCQAARERRGVTITAAPDAMAYLEAHLPAEDAIAVKTVLDAAAHGLKRHDITAGHQPRTAAQRRADALAALAWTTLHTQYISAGPPPVPHRPGCLYSCPTHTSTSSSDGTISRDSDRAERGSPFGAPPPNPAPIPLASAQGRPVTVHVTFPLRSLIGLTDEPAHLDGYGPIPAHTARHLAAAGIWQWVRTHPASGHYVDHGRMRYRPTQSLIDHVVLRDRTCRTPGCHRSAIGCDIDHRVAHGAGGPTSACNCQPLCRHHHLLKHHTGYAITRLVNGTTRWTSPTGHTYDKPPEPIGPTTRTPPHPPPISLGEFRPCSLRGPPDQRPIASDR</sequence>
<dbReference type="Proteomes" id="UP000294739">
    <property type="component" value="Unassembled WGS sequence"/>
</dbReference>
<feature type="region of interest" description="Disordered" evidence="1">
    <location>
        <begin position="338"/>
        <end position="377"/>
    </location>
</feature>
<dbReference type="Pfam" id="PF02720">
    <property type="entry name" value="DUF222"/>
    <property type="match status" value="1"/>
</dbReference>
<keyword evidence="3" id="KW-0255">Endonuclease</keyword>
<gene>
    <name evidence="3" type="ORF">E1269_22300</name>
</gene>
<dbReference type="OrthoDB" id="5140334at2"/>
<feature type="compositionally biased region" description="Basic and acidic residues" evidence="1">
    <location>
        <begin position="350"/>
        <end position="359"/>
    </location>
</feature>
<keyword evidence="4" id="KW-1185">Reference proteome</keyword>
<accession>A0A4R5CNI6</accession>
<dbReference type="GO" id="GO:0004519">
    <property type="term" value="F:endonuclease activity"/>
    <property type="evidence" value="ECO:0007669"/>
    <property type="project" value="UniProtKB-KW"/>
</dbReference>
<dbReference type="InterPro" id="IPR003870">
    <property type="entry name" value="DUF222"/>
</dbReference>
<protein>
    <submittedName>
        <fullName evidence="3">HNH endonuclease</fullName>
    </submittedName>
</protein>
<proteinExistence type="predicted"/>
<feature type="compositionally biased region" description="Pro residues" evidence="1">
    <location>
        <begin position="364"/>
        <end position="373"/>
    </location>
</feature>
<dbReference type="RefSeq" id="WP_131898662.1">
    <property type="nucleotide sequence ID" value="NZ_SMKZ01000038.1"/>
</dbReference>
<evidence type="ECO:0000259" key="2">
    <source>
        <dbReference type="Pfam" id="PF02720"/>
    </source>
</evidence>
<name>A0A4R5CNI6_9ACTN</name>
<keyword evidence="3" id="KW-0378">Hydrolase</keyword>
<keyword evidence="3" id="KW-0540">Nuclease</keyword>
<evidence type="ECO:0000256" key="1">
    <source>
        <dbReference type="SAM" id="MobiDB-lite"/>
    </source>
</evidence>
<dbReference type="AlphaFoldDB" id="A0A4R5CNI6"/>